<comment type="caution">
    <text evidence="3">The sequence shown here is derived from an EMBL/GenBank/DDBJ whole genome shotgun (WGS) entry which is preliminary data.</text>
</comment>
<reference evidence="3" key="2">
    <citation type="journal article" date="2024" name="Plant">
        <title>Genomic evolution and insights into agronomic trait innovations of Sesamum species.</title>
        <authorList>
            <person name="Miao H."/>
            <person name="Wang L."/>
            <person name="Qu L."/>
            <person name="Liu H."/>
            <person name="Sun Y."/>
            <person name="Le M."/>
            <person name="Wang Q."/>
            <person name="Wei S."/>
            <person name="Zheng Y."/>
            <person name="Lin W."/>
            <person name="Duan Y."/>
            <person name="Cao H."/>
            <person name="Xiong S."/>
            <person name="Wang X."/>
            <person name="Wei L."/>
            <person name="Li C."/>
            <person name="Ma Q."/>
            <person name="Ju M."/>
            <person name="Zhao R."/>
            <person name="Li G."/>
            <person name="Mu C."/>
            <person name="Tian Q."/>
            <person name="Mei H."/>
            <person name="Zhang T."/>
            <person name="Gao T."/>
            <person name="Zhang H."/>
        </authorList>
    </citation>
    <scope>NUCLEOTIDE SEQUENCE</scope>
    <source>
        <strain evidence="3">G02</strain>
    </source>
</reference>
<feature type="compositionally biased region" description="Polar residues" evidence="1">
    <location>
        <begin position="145"/>
        <end position="166"/>
    </location>
</feature>
<dbReference type="SUPFAM" id="SSF54277">
    <property type="entry name" value="CAD &amp; PB1 domains"/>
    <property type="match status" value="1"/>
</dbReference>
<dbReference type="InterPro" id="IPR053793">
    <property type="entry name" value="PB1-like"/>
</dbReference>
<name>A0AAW2S076_SESRA</name>
<dbReference type="PANTHER" id="PTHR20930">
    <property type="entry name" value="OVARIAN CARCINOMA ANTIGEN CA125-RELATED"/>
    <property type="match status" value="1"/>
</dbReference>
<dbReference type="Gene3D" id="3.10.20.90">
    <property type="entry name" value="Phosphatidylinositol 3-kinase Catalytic Subunit, Chain A, domain 1"/>
    <property type="match status" value="1"/>
</dbReference>
<organism evidence="3">
    <name type="scientific">Sesamum radiatum</name>
    <name type="common">Black benniseed</name>
    <dbReference type="NCBI Taxonomy" id="300843"/>
    <lineage>
        <taxon>Eukaryota</taxon>
        <taxon>Viridiplantae</taxon>
        <taxon>Streptophyta</taxon>
        <taxon>Embryophyta</taxon>
        <taxon>Tracheophyta</taxon>
        <taxon>Spermatophyta</taxon>
        <taxon>Magnoliopsida</taxon>
        <taxon>eudicotyledons</taxon>
        <taxon>Gunneridae</taxon>
        <taxon>Pentapetalae</taxon>
        <taxon>asterids</taxon>
        <taxon>lamiids</taxon>
        <taxon>Lamiales</taxon>
        <taxon>Pedaliaceae</taxon>
        <taxon>Sesamum</taxon>
    </lineage>
</organism>
<evidence type="ECO:0000313" key="3">
    <source>
        <dbReference type="EMBL" id="KAL0385136.1"/>
    </source>
</evidence>
<accession>A0AAW2S076</accession>
<dbReference type="PROSITE" id="PS51745">
    <property type="entry name" value="PB1"/>
    <property type="match status" value="1"/>
</dbReference>
<protein>
    <submittedName>
        <fullName evidence="3">Protein JOKA2</fullName>
    </submittedName>
</protein>
<evidence type="ECO:0000256" key="1">
    <source>
        <dbReference type="SAM" id="MobiDB-lite"/>
    </source>
</evidence>
<dbReference type="Pfam" id="PF00564">
    <property type="entry name" value="PB1"/>
    <property type="match status" value="1"/>
</dbReference>
<evidence type="ECO:0000259" key="2">
    <source>
        <dbReference type="PROSITE" id="PS51745"/>
    </source>
</evidence>
<sequence length="185" mass="20549">MEASSTMVIKVKYGDMLRRFNAEIVEEDLNLSMDGLRKKIRSLFSLAPDTELMLTYIDEDGDVVTLVDDDDLHDVVKQALNPLRITIKVNAEKNGRRTVPEPLRETLVKLSADLASKASSSAPAITELVDYLSKVSLSYLGQLSEDQPRAKSSMQDDVPESSTAARETNELFKVDPGTILKVYPM</sequence>
<dbReference type="PANTHER" id="PTHR20930:SF0">
    <property type="entry name" value="PROTEIN ILRUN"/>
    <property type="match status" value="1"/>
</dbReference>
<proteinExistence type="predicted"/>
<dbReference type="EMBL" id="JACGWJ010000012">
    <property type="protein sequence ID" value="KAL0385136.1"/>
    <property type="molecule type" value="Genomic_DNA"/>
</dbReference>
<dbReference type="SMART" id="SM00666">
    <property type="entry name" value="PB1"/>
    <property type="match status" value="1"/>
</dbReference>
<feature type="region of interest" description="Disordered" evidence="1">
    <location>
        <begin position="145"/>
        <end position="167"/>
    </location>
</feature>
<dbReference type="AlphaFoldDB" id="A0AAW2S076"/>
<gene>
    <name evidence="3" type="ORF">Sradi_2907900</name>
</gene>
<feature type="domain" description="PB1" evidence="2">
    <location>
        <begin position="6"/>
        <end position="90"/>
    </location>
</feature>
<reference evidence="3" key="1">
    <citation type="submission" date="2020-06" db="EMBL/GenBank/DDBJ databases">
        <authorList>
            <person name="Li T."/>
            <person name="Hu X."/>
            <person name="Zhang T."/>
            <person name="Song X."/>
            <person name="Zhang H."/>
            <person name="Dai N."/>
            <person name="Sheng W."/>
            <person name="Hou X."/>
            <person name="Wei L."/>
        </authorList>
    </citation>
    <scope>NUCLEOTIDE SEQUENCE</scope>
    <source>
        <strain evidence="3">G02</strain>
        <tissue evidence="3">Leaf</tissue>
    </source>
</reference>
<dbReference type="InterPro" id="IPR000270">
    <property type="entry name" value="PB1_dom"/>
</dbReference>